<accession>A0A2T4JRY8</accession>
<dbReference type="PANTHER" id="PTHR32071:SF57">
    <property type="entry name" value="C4-DICARBOXYLATE TRANSPORT TRANSCRIPTIONAL REGULATORY PROTEIN DCTD"/>
    <property type="match status" value="1"/>
</dbReference>
<keyword evidence="6" id="KW-0804">Transcription</keyword>
<keyword evidence="2" id="KW-0547">Nucleotide-binding</keyword>
<dbReference type="GO" id="GO:0006355">
    <property type="term" value="P:regulation of DNA-templated transcription"/>
    <property type="evidence" value="ECO:0007669"/>
    <property type="project" value="InterPro"/>
</dbReference>
<dbReference type="PROSITE" id="PS50045">
    <property type="entry name" value="SIGMA54_INTERACT_4"/>
    <property type="match status" value="1"/>
</dbReference>
<dbReference type="InterPro" id="IPR001789">
    <property type="entry name" value="Sig_transdc_resp-reg_receiver"/>
</dbReference>
<dbReference type="AlphaFoldDB" id="A0A2T4JRY8"/>
<dbReference type="Pfam" id="PF02954">
    <property type="entry name" value="HTH_8"/>
    <property type="match status" value="1"/>
</dbReference>
<dbReference type="Pfam" id="PF00072">
    <property type="entry name" value="Response_reg"/>
    <property type="match status" value="1"/>
</dbReference>
<evidence type="ECO:0000256" key="6">
    <source>
        <dbReference type="ARBA" id="ARBA00023163"/>
    </source>
</evidence>
<feature type="domain" description="Sigma-54 factor interaction" evidence="8">
    <location>
        <begin position="146"/>
        <end position="378"/>
    </location>
</feature>
<dbReference type="InterPro" id="IPR011006">
    <property type="entry name" value="CheY-like_superfamily"/>
</dbReference>
<reference evidence="10 11" key="1">
    <citation type="submission" date="2018-03" db="EMBL/GenBank/DDBJ databases">
        <title>Cereibacter changlensis.</title>
        <authorList>
            <person name="Meyer T.E."/>
            <person name="Miller S."/>
            <person name="Lodha T."/>
            <person name="Gandham S."/>
            <person name="Chintalapati S."/>
            <person name="Chintalapati V.R."/>
        </authorList>
    </citation>
    <scope>NUCLEOTIDE SEQUENCE [LARGE SCALE GENOMIC DNA]</scope>
    <source>
        <strain evidence="10 11">JA139</strain>
    </source>
</reference>
<keyword evidence="4" id="KW-0902">Two-component regulatory system</keyword>
<evidence type="ECO:0000313" key="11">
    <source>
        <dbReference type="Proteomes" id="UP000241010"/>
    </source>
</evidence>
<evidence type="ECO:0000313" key="10">
    <source>
        <dbReference type="EMBL" id="PTE20668.1"/>
    </source>
</evidence>
<proteinExistence type="predicted"/>
<dbReference type="InterPro" id="IPR025944">
    <property type="entry name" value="Sigma_54_int_dom_CS"/>
</dbReference>
<dbReference type="SUPFAM" id="SSF52540">
    <property type="entry name" value="P-loop containing nucleoside triphosphate hydrolases"/>
    <property type="match status" value="1"/>
</dbReference>
<dbReference type="OrthoDB" id="9802388at2"/>
<keyword evidence="3" id="KW-0067">ATP-binding</keyword>
<evidence type="ECO:0000256" key="3">
    <source>
        <dbReference type="ARBA" id="ARBA00022840"/>
    </source>
</evidence>
<dbReference type="SUPFAM" id="SSF52172">
    <property type="entry name" value="CheY-like"/>
    <property type="match status" value="1"/>
</dbReference>
<dbReference type="RefSeq" id="WP_107664943.1">
    <property type="nucleotide sequence ID" value="NZ_PZKG01000090.1"/>
</dbReference>
<gene>
    <name evidence="10" type="ORF">C5F48_16325</name>
</gene>
<dbReference type="InterPro" id="IPR002197">
    <property type="entry name" value="HTH_Fis"/>
</dbReference>
<evidence type="ECO:0000256" key="2">
    <source>
        <dbReference type="ARBA" id="ARBA00022741"/>
    </source>
</evidence>
<dbReference type="PROSITE" id="PS00688">
    <property type="entry name" value="SIGMA54_INTERACT_3"/>
    <property type="match status" value="1"/>
</dbReference>
<dbReference type="GO" id="GO:0005524">
    <property type="term" value="F:ATP binding"/>
    <property type="evidence" value="ECO:0007669"/>
    <property type="project" value="UniProtKB-KW"/>
</dbReference>
<evidence type="ECO:0000259" key="8">
    <source>
        <dbReference type="PROSITE" id="PS50045"/>
    </source>
</evidence>
<dbReference type="SUPFAM" id="SSF46689">
    <property type="entry name" value="Homeodomain-like"/>
    <property type="match status" value="1"/>
</dbReference>
<dbReference type="InterPro" id="IPR027417">
    <property type="entry name" value="P-loop_NTPase"/>
</dbReference>
<feature type="domain" description="Response regulatory" evidence="9">
    <location>
        <begin position="7"/>
        <end position="121"/>
    </location>
</feature>
<feature type="modified residue" description="4-aspartylphosphate" evidence="7">
    <location>
        <position position="56"/>
    </location>
</feature>
<comment type="caution">
    <text evidence="10">The sequence shown here is derived from an EMBL/GenBank/DDBJ whole genome shotgun (WGS) entry which is preliminary data.</text>
</comment>
<dbReference type="FunFam" id="3.40.50.2300:FF:000018">
    <property type="entry name" value="DNA-binding transcriptional regulator NtrC"/>
    <property type="match status" value="1"/>
</dbReference>
<dbReference type="InterPro" id="IPR009057">
    <property type="entry name" value="Homeodomain-like_sf"/>
</dbReference>
<dbReference type="Gene3D" id="1.10.10.60">
    <property type="entry name" value="Homeodomain-like"/>
    <property type="match status" value="1"/>
</dbReference>
<evidence type="ECO:0000259" key="9">
    <source>
        <dbReference type="PROSITE" id="PS50110"/>
    </source>
</evidence>
<dbReference type="SMART" id="SM00382">
    <property type="entry name" value="AAA"/>
    <property type="match status" value="1"/>
</dbReference>
<dbReference type="PROSITE" id="PS50110">
    <property type="entry name" value="RESPONSE_REGULATORY"/>
    <property type="match status" value="1"/>
</dbReference>
<keyword evidence="1 7" id="KW-0597">Phosphoprotein</keyword>
<dbReference type="CDD" id="cd00009">
    <property type="entry name" value="AAA"/>
    <property type="match status" value="1"/>
</dbReference>
<evidence type="ECO:0000256" key="5">
    <source>
        <dbReference type="ARBA" id="ARBA00023015"/>
    </source>
</evidence>
<keyword evidence="5" id="KW-0805">Transcription regulation</keyword>
<keyword evidence="11" id="KW-1185">Reference proteome</keyword>
<dbReference type="InterPro" id="IPR058031">
    <property type="entry name" value="AAA_lid_NorR"/>
</dbReference>
<dbReference type="CDD" id="cd17549">
    <property type="entry name" value="REC_DctD-like"/>
    <property type="match status" value="1"/>
</dbReference>
<dbReference type="SMART" id="SM00448">
    <property type="entry name" value="REC"/>
    <property type="match status" value="1"/>
</dbReference>
<dbReference type="PANTHER" id="PTHR32071">
    <property type="entry name" value="TRANSCRIPTIONAL REGULATORY PROTEIN"/>
    <property type="match status" value="1"/>
</dbReference>
<dbReference type="Gene3D" id="3.40.50.300">
    <property type="entry name" value="P-loop containing nucleotide triphosphate hydrolases"/>
    <property type="match status" value="1"/>
</dbReference>
<dbReference type="GO" id="GO:0000160">
    <property type="term" value="P:phosphorelay signal transduction system"/>
    <property type="evidence" value="ECO:0007669"/>
    <property type="project" value="UniProtKB-KW"/>
</dbReference>
<dbReference type="InterPro" id="IPR003593">
    <property type="entry name" value="AAA+_ATPase"/>
</dbReference>
<evidence type="ECO:0000256" key="1">
    <source>
        <dbReference type="ARBA" id="ARBA00022553"/>
    </source>
</evidence>
<dbReference type="Gene3D" id="3.40.50.2300">
    <property type="match status" value="1"/>
</dbReference>
<sequence>MTDTPPLVRLVDDDPDLLAAQVQSLTLRGFRVEAFSGAAEALRGMTRDYPGVVLTDVRMPQIDGMELFRRLRAMDPDLPVILLTGHGDVPMAVRALTEGVYDFLTKPVALDDLMATLRRATGARALVLENRMLRRMQAPGDGAAELLGDSLAMTHLRETVARVAEAGVDALVIGGSGVGKEAVARQIHRLSPRRARAFVHVNCATLDESRFDADFLGAEPGVRVGPQPRAGRVIGRIERAHRGTLFLDEVEALSPALQARLHGVIEAGEVWPLGAEAARPLDLRVIAATQVDLGVRVREGSFRADLFYRLGGISLLVPPLTERREDVPLLFRHFLLAACARLKLPVPLMTPGLKARLATHDWPGNVRELQHFAERQALGLAPEEGGAEGPEPTLAESVAAFEAELIRDALRQAGGNASRAMQRLGLPRKTFYDKLTRHAIRAEAFRGGEGS</sequence>
<dbReference type="Pfam" id="PF00158">
    <property type="entry name" value="Sigma54_activat"/>
    <property type="match status" value="1"/>
</dbReference>
<protein>
    <submittedName>
        <fullName evidence="10">Fis family transcriptional regulator</fullName>
    </submittedName>
</protein>
<dbReference type="Gene3D" id="1.10.8.60">
    <property type="match status" value="1"/>
</dbReference>
<dbReference type="Pfam" id="PF25601">
    <property type="entry name" value="AAA_lid_14"/>
    <property type="match status" value="1"/>
</dbReference>
<evidence type="ECO:0000256" key="7">
    <source>
        <dbReference type="PROSITE-ProRule" id="PRU00169"/>
    </source>
</evidence>
<dbReference type="GO" id="GO:0043565">
    <property type="term" value="F:sequence-specific DNA binding"/>
    <property type="evidence" value="ECO:0007669"/>
    <property type="project" value="InterPro"/>
</dbReference>
<dbReference type="PRINTS" id="PR01590">
    <property type="entry name" value="HTHFIS"/>
</dbReference>
<evidence type="ECO:0000256" key="4">
    <source>
        <dbReference type="ARBA" id="ARBA00023012"/>
    </source>
</evidence>
<organism evidence="10 11">
    <name type="scientific">Cereibacter changlensis JA139</name>
    <dbReference type="NCBI Taxonomy" id="1188249"/>
    <lineage>
        <taxon>Bacteria</taxon>
        <taxon>Pseudomonadati</taxon>
        <taxon>Pseudomonadota</taxon>
        <taxon>Alphaproteobacteria</taxon>
        <taxon>Rhodobacterales</taxon>
        <taxon>Paracoccaceae</taxon>
        <taxon>Cereibacter</taxon>
    </lineage>
</organism>
<dbReference type="EMBL" id="PZKG01000090">
    <property type="protein sequence ID" value="PTE20668.1"/>
    <property type="molecule type" value="Genomic_DNA"/>
</dbReference>
<dbReference type="Proteomes" id="UP000241010">
    <property type="component" value="Unassembled WGS sequence"/>
</dbReference>
<name>A0A2T4JRY8_9RHOB</name>
<dbReference type="InterPro" id="IPR002078">
    <property type="entry name" value="Sigma_54_int"/>
</dbReference>